<gene>
    <name evidence="5" type="ORF">FYJ80_04195</name>
</gene>
<dbReference type="SUPFAM" id="SSF52540">
    <property type="entry name" value="P-loop containing nucleoside triphosphate hydrolases"/>
    <property type="match status" value="1"/>
</dbReference>
<dbReference type="Gene3D" id="3.40.50.300">
    <property type="entry name" value="P-loop containing nucleotide triphosphate hydrolases"/>
    <property type="match status" value="1"/>
</dbReference>
<reference evidence="5 6" key="1">
    <citation type="submission" date="2019-08" db="EMBL/GenBank/DDBJ databases">
        <title>In-depth cultivation of the pig gut microbiome towards novel bacterial diversity and tailored functional studies.</title>
        <authorList>
            <person name="Wylensek D."/>
            <person name="Hitch T.C.A."/>
            <person name="Clavel T."/>
        </authorList>
    </citation>
    <scope>NUCLEOTIDE SEQUENCE [LARGE SCALE GENOMIC DNA]</scope>
    <source>
        <strain evidence="5 6">NM-380-WT-3C1</strain>
    </source>
</reference>
<name>A0A7X2PCQ3_9SPIO</name>
<dbReference type="PANTHER" id="PTHR42939">
    <property type="entry name" value="ABC TRANSPORTER ATP-BINDING PROTEIN ALBC-RELATED"/>
    <property type="match status" value="1"/>
</dbReference>
<dbReference type="PANTHER" id="PTHR42939:SF1">
    <property type="entry name" value="ABC TRANSPORTER ATP-BINDING PROTEIN ALBC-RELATED"/>
    <property type="match status" value="1"/>
</dbReference>
<keyword evidence="2" id="KW-0547">Nucleotide-binding</keyword>
<dbReference type="RefSeq" id="WP_154424936.1">
    <property type="nucleotide sequence ID" value="NZ_VUNN01000005.1"/>
</dbReference>
<dbReference type="SMART" id="SM00382">
    <property type="entry name" value="AAA"/>
    <property type="match status" value="1"/>
</dbReference>
<feature type="domain" description="ABC transporter" evidence="4">
    <location>
        <begin position="3"/>
        <end position="226"/>
    </location>
</feature>
<evidence type="ECO:0000259" key="4">
    <source>
        <dbReference type="PROSITE" id="PS50893"/>
    </source>
</evidence>
<dbReference type="EMBL" id="VUNN01000005">
    <property type="protein sequence ID" value="MSU05980.1"/>
    <property type="molecule type" value="Genomic_DNA"/>
</dbReference>
<evidence type="ECO:0000256" key="2">
    <source>
        <dbReference type="ARBA" id="ARBA00022741"/>
    </source>
</evidence>
<dbReference type="Pfam" id="PF00005">
    <property type="entry name" value="ABC_tran"/>
    <property type="match status" value="1"/>
</dbReference>
<evidence type="ECO:0000313" key="6">
    <source>
        <dbReference type="Proteomes" id="UP000460549"/>
    </source>
</evidence>
<dbReference type="InterPro" id="IPR051782">
    <property type="entry name" value="ABC_Transporter_VariousFunc"/>
</dbReference>
<evidence type="ECO:0000256" key="3">
    <source>
        <dbReference type="ARBA" id="ARBA00022840"/>
    </source>
</evidence>
<dbReference type="PROSITE" id="PS50893">
    <property type="entry name" value="ABC_TRANSPORTER_2"/>
    <property type="match status" value="1"/>
</dbReference>
<keyword evidence="3 5" id="KW-0067">ATP-binding</keyword>
<dbReference type="InterPro" id="IPR003439">
    <property type="entry name" value="ABC_transporter-like_ATP-bd"/>
</dbReference>
<evidence type="ECO:0000256" key="1">
    <source>
        <dbReference type="ARBA" id="ARBA00022448"/>
    </source>
</evidence>
<keyword evidence="6" id="KW-1185">Reference proteome</keyword>
<proteinExistence type="predicted"/>
<keyword evidence="1" id="KW-0813">Transport</keyword>
<dbReference type="Proteomes" id="UP000460549">
    <property type="component" value="Unassembled WGS sequence"/>
</dbReference>
<dbReference type="InterPro" id="IPR027417">
    <property type="entry name" value="P-loop_NTPase"/>
</dbReference>
<evidence type="ECO:0000313" key="5">
    <source>
        <dbReference type="EMBL" id="MSU05980.1"/>
    </source>
</evidence>
<dbReference type="AlphaFoldDB" id="A0A7X2PCQ3"/>
<dbReference type="GO" id="GO:0005524">
    <property type="term" value="F:ATP binding"/>
    <property type="evidence" value="ECO:0007669"/>
    <property type="project" value="UniProtKB-KW"/>
</dbReference>
<organism evidence="5 6">
    <name type="scientific">Bullifex porci</name>
    <dbReference type="NCBI Taxonomy" id="2606638"/>
    <lineage>
        <taxon>Bacteria</taxon>
        <taxon>Pseudomonadati</taxon>
        <taxon>Spirochaetota</taxon>
        <taxon>Spirochaetia</taxon>
        <taxon>Spirochaetales</taxon>
        <taxon>Spirochaetaceae</taxon>
        <taxon>Bullifex</taxon>
    </lineage>
</organism>
<dbReference type="InterPro" id="IPR003593">
    <property type="entry name" value="AAA+_ATPase"/>
</dbReference>
<accession>A0A7X2PCQ3</accession>
<protein>
    <submittedName>
        <fullName evidence="5">ABC transporter ATP-binding protein</fullName>
    </submittedName>
</protein>
<sequence length="274" mass="31180">MILTLDNITKSYSNIKALDSVSTKFETGHIYGLLGRNGAGKSTMIKTLTGKIFADEGTIALDGKDPITDEGAKRNIYSVGEENYFVSGEKIKKIFKEYAYYTNRSFDEMCMLADKFELNINKSWEKQSTGYRTIFKDILALTASESFIFFDEPILGLDATHRDLFYQLMLEKFNLDKCFVISTHLIEEVSKLIDSVKLIHHGKLIVDEEKEALLANLHRVSLNSNESIDLQNIVVLEDKTTPLGRSIIYKGELNIEEDRINNVDLQEYFIAVCK</sequence>
<dbReference type="GO" id="GO:0016887">
    <property type="term" value="F:ATP hydrolysis activity"/>
    <property type="evidence" value="ECO:0007669"/>
    <property type="project" value="InterPro"/>
</dbReference>
<comment type="caution">
    <text evidence="5">The sequence shown here is derived from an EMBL/GenBank/DDBJ whole genome shotgun (WGS) entry which is preliminary data.</text>
</comment>